<organism evidence="2 3">
    <name type="scientific">Sphingobium indicum BiD32</name>
    <dbReference type="NCBI Taxonomy" id="1301087"/>
    <lineage>
        <taxon>Bacteria</taxon>
        <taxon>Pseudomonadati</taxon>
        <taxon>Pseudomonadota</taxon>
        <taxon>Alphaproteobacteria</taxon>
        <taxon>Sphingomonadales</taxon>
        <taxon>Sphingomonadaceae</taxon>
        <taxon>Sphingobium</taxon>
    </lineage>
</organism>
<keyword evidence="1" id="KW-0472">Membrane</keyword>
<protein>
    <submittedName>
        <fullName evidence="2">Uncharacterized protein</fullName>
    </submittedName>
</protein>
<keyword evidence="3" id="KW-1185">Reference proteome</keyword>
<dbReference type="OrthoDB" id="7452102at2"/>
<comment type="caution">
    <text evidence="2">The sequence shown here is derived from an EMBL/GenBank/DDBJ whole genome shotgun (WGS) entry which is preliminary data.</text>
</comment>
<evidence type="ECO:0000313" key="2">
    <source>
        <dbReference type="EMBL" id="CCW17056.1"/>
    </source>
</evidence>
<dbReference type="RefSeq" id="WP_006952849.1">
    <property type="nucleotide sequence ID" value="NZ_CAVK010000061.1"/>
</dbReference>
<keyword evidence="1" id="KW-0812">Transmembrane</keyword>
<reference evidence="3" key="2">
    <citation type="submission" date="2013-04" db="EMBL/GenBank/DDBJ databases">
        <title>Bisphenol A degrading Sphingobium sp. strain BiD32.</title>
        <authorList>
            <person name="Nielsen J.L."/>
            <person name="Zhou N.A."/>
            <person name="Kjeldal H."/>
        </authorList>
    </citation>
    <scope>NUCLEOTIDE SEQUENCE [LARGE SCALE GENOMIC DNA]</scope>
    <source>
        <strain evidence="3">BiD32</strain>
    </source>
</reference>
<evidence type="ECO:0000313" key="3">
    <source>
        <dbReference type="Proteomes" id="UP000013201"/>
    </source>
</evidence>
<dbReference type="AlphaFoldDB" id="N1MJD0"/>
<reference evidence="2 3" key="1">
    <citation type="submission" date="2013-03" db="EMBL/GenBank/DDBJ databases">
        <authorList>
            <person name="Le V."/>
        </authorList>
    </citation>
    <scope>NUCLEOTIDE SEQUENCE [LARGE SCALE GENOMIC DNA]</scope>
    <source>
        <strain evidence="2 3">BiD32</strain>
    </source>
</reference>
<sequence>MASYALSHARPSSQATVRIEALILRYPDLDERELDELVERIPFMPVIEQALMTADDRFSAKLGAFYRDHGDRLRAPTFRLVLALILPLIAGVGLLSWLLS</sequence>
<evidence type="ECO:0000256" key="1">
    <source>
        <dbReference type="SAM" id="Phobius"/>
    </source>
</evidence>
<dbReference type="EMBL" id="CAVK010000061">
    <property type="protein sequence ID" value="CCW17056.1"/>
    <property type="molecule type" value="Genomic_DNA"/>
</dbReference>
<dbReference type="Proteomes" id="UP000013201">
    <property type="component" value="Unassembled WGS sequence"/>
</dbReference>
<proteinExistence type="predicted"/>
<feature type="transmembrane region" description="Helical" evidence="1">
    <location>
        <begin position="80"/>
        <end position="99"/>
    </location>
</feature>
<name>N1MJD0_9SPHN</name>
<keyword evidence="1" id="KW-1133">Transmembrane helix</keyword>
<accession>N1MJD0</accession>
<gene>
    <name evidence="2" type="ORF">EBBID32_13950</name>
</gene>